<dbReference type="Proteomes" id="UP000095287">
    <property type="component" value="Unplaced"/>
</dbReference>
<feature type="transmembrane region" description="Helical" evidence="1">
    <location>
        <begin position="103"/>
        <end position="127"/>
    </location>
</feature>
<keyword evidence="2" id="KW-1185">Reference proteome</keyword>
<evidence type="ECO:0000313" key="3">
    <source>
        <dbReference type="WBParaSite" id="L893_g31327.t1"/>
    </source>
</evidence>
<evidence type="ECO:0000313" key="2">
    <source>
        <dbReference type="Proteomes" id="UP000095287"/>
    </source>
</evidence>
<reference evidence="3" key="1">
    <citation type="submission" date="2016-11" db="UniProtKB">
        <authorList>
            <consortium name="WormBaseParasite"/>
        </authorList>
    </citation>
    <scope>IDENTIFICATION</scope>
</reference>
<keyword evidence="1" id="KW-0812">Transmembrane</keyword>
<sequence length="272" mass="30783">MDFPLRSPVLEISFPRFHFRNSVFHSLRSLEAVLEWANARRFESRTLKKDASEHSSRDVGVLLVPSPRPPLRGHLRLSIKVSRAIVVVVIAISMNSMRIWKSVFFVCLAVNFLLALLLCAVLGLSFLSAEKPPASIVICFAAFILLYFVVLGAYYLHARWQTRTTLVLSIAFSIGQLLALLVAEFLLLSPDASVEEEATLSTRPLTWIEQRPYIPIFFGAIFLPVLFCQLLMFHRFSCGPRSRLPVLQGDHRRKSTPYHGEKIYISKLGQAV</sequence>
<name>A0A1I7ZZ03_9BILA</name>
<feature type="transmembrane region" description="Helical" evidence="1">
    <location>
        <begin position="133"/>
        <end position="154"/>
    </location>
</feature>
<evidence type="ECO:0000256" key="1">
    <source>
        <dbReference type="SAM" id="Phobius"/>
    </source>
</evidence>
<keyword evidence="1" id="KW-1133">Transmembrane helix</keyword>
<organism evidence="2 3">
    <name type="scientific">Steinernema glaseri</name>
    <dbReference type="NCBI Taxonomy" id="37863"/>
    <lineage>
        <taxon>Eukaryota</taxon>
        <taxon>Metazoa</taxon>
        <taxon>Ecdysozoa</taxon>
        <taxon>Nematoda</taxon>
        <taxon>Chromadorea</taxon>
        <taxon>Rhabditida</taxon>
        <taxon>Tylenchina</taxon>
        <taxon>Panagrolaimomorpha</taxon>
        <taxon>Strongyloidoidea</taxon>
        <taxon>Steinernematidae</taxon>
        <taxon>Steinernema</taxon>
    </lineage>
</organism>
<dbReference type="WBParaSite" id="L893_g31327.t1">
    <property type="protein sequence ID" value="L893_g31327.t1"/>
    <property type="gene ID" value="L893_g31327"/>
</dbReference>
<accession>A0A1I7ZZ03</accession>
<proteinExistence type="predicted"/>
<feature type="transmembrane region" description="Helical" evidence="1">
    <location>
        <begin position="166"/>
        <end position="188"/>
    </location>
</feature>
<protein>
    <submittedName>
        <fullName evidence="3">Uncharacterized protein</fullName>
    </submittedName>
</protein>
<feature type="transmembrane region" description="Helical" evidence="1">
    <location>
        <begin position="213"/>
        <end position="233"/>
    </location>
</feature>
<dbReference type="AlphaFoldDB" id="A0A1I7ZZ03"/>
<keyword evidence="1" id="KW-0472">Membrane</keyword>